<keyword evidence="2" id="KW-1185">Reference proteome</keyword>
<evidence type="ECO:0000313" key="1">
    <source>
        <dbReference type="EMBL" id="ONK65597.1"/>
    </source>
</evidence>
<evidence type="ECO:0000313" key="2">
    <source>
        <dbReference type="Proteomes" id="UP000243459"/>
    </source>
</evidence>
<gene>
    <name evidence="1" type="ORF">A4U43_C07F38720</name>
</gene>
<protein>
    <submittedName>
        <fullName evidence="1">Uncharacterized protein</fullName>
    </submittedName>
</protein>
<dbReference type="EMBL" id="CM007387">
    <property type="protein sequence ID" value="ONK65597.1"/>
    <property type="molecule type" value="Genomic_DNA"/>
</dbReference>
<dbReference type="AlphaFoldDB" id="A0A5P1EK88"/>
<dbReference type="Proteomes" id="UP000243459">
    <property type="component" value="Chromosome 7"/>
</dbReference>
<reference evidence="2" key="1">
    <citation type="journal article" date="2017" name="Nat. Commun.">
        <title>The asparagus genome sheds light on the origin and evolution of a young Y chromosome.</title>
        <authorList>
            <person name="Harkess A."/>
            <person name="Zhou J."/>
            <person name="Xu C."/>
            <person name="Bowers J.E."/>
            <person name="Van der Hulst R."/>
            <person name="Ayyampalayam S."/>
            <person name="Mercati F."/>
            <person name="Riccardi P."/>
            <person name="McKain M.R."/>
            <person name="Kakrana A."/>
            <person name="Tang H."/>
            <person name="Ray J."/>
            <person name="Groenendijk J."/>
            <person name="Arikit S."/>
            <person name="Mathioni S.M."/>
            <person name="Nakano M."/>
            <person name="Shan H."/>
            <person name="Telgmann-Rauber A."/>
            <person name="Kanno A."/>
            <person name="Yue Z."/>
            <person name="Chen H."/>
            <person name="Li W."/>
            <person name="Chen Y."/>
            <person name="Xu X."/>
            <person name="Zhang Y."/>
            <person name="Luo S."/>
            <person name="Chen H."/>
            <person name="Gao J."/>
            <person name="Mao Z."/>
            <person name="Pires J.C."/>
            <person name="Luo M."/>
            <person name="Kudrna D."/>
            <person name="Wing R.A."/>
            <person name="Meyers B.C."/>
            <person name="Yi K."/>
            <person name="Kong H."/>
            <person name="Lavrijsen P."/>
            <person name="Sunseri F."/>
            <person name="Falavigna A."/>
            <person name="Ye Y."/>
            <person name="Leebens-Mack J.H."/>
            <person name="Chen G."/>
        </authorList>
    </citation>
    <scope>NUCLEOTIDE SEQUENCE [LARGE SCALE GENOMIC DNA]</scope>
    <source>
        <strain evidence="2">cv. DH0086</strain>
    </source>
</reference>
<organism evidence="1 2">
    <name type="scientific">Asparagus officinalis</name>
    <name type="common">Garden asparagus</name>
    <dbReference type="NCBI Taxonomy" id="4686"/>
    <lineage>
        <taxon>Eukaryota</taxon>
        <taxon>Viridiplantae</taxon>
        <taxon>Streptophyta</taxon>
        <taxon>Embryophyta</taxon>
        <taxon>Tracheophyta</taxon>
        <taxon>Spermatophyta</taxon>
        <taxon>Magnoliopsida</taxon>
        <taxon>Liliopsida</taxon>
        <taxon>Asparagales</taxon>
        <taxon>Asparagaceae</taxon>
        <taxon>Asparagoideae</taxon>
        <taxon>Asparagus</taxon>
    </lineage>
</organism>
<accession>A0A5P1EK88</accession>
<name>A0A5P1EK88_ASPOF</name>
<proteinExistence type="predicted"/>
<dbReference type="Gramene" id="ONK65597">
    <property type="protein sequence ID" value="ONK65597"/>
    <property type="gene ID" value="A4U43_C07F38720"/>
</dbReference>
<sequence>MGCNGAVEKLMKAYSFDLNRFNELKKGCAASLASFPSEGCASFFCDCSGKGMQMRADGFWTPALSSR</sequence>